<gene>
    <name evidence="3" type="ORF">PPACK8108_LOCUS5905</name>
</gene>
<accession>A0AAV0ARM5</accession>
<dbReference type="InterPro" id="IPR032979">
    <property type="entry name" value="ENGase"/>
</dbReference>
<dbReference type="AlphaFoldDB" id="A0AAV0ARM5"/>
<feature type="domain" description="Cytosolic endo-beta-N-acetylglucosaminidase TIM barrel" evidence="2">
    <location>
        <begin position="76"/>
        <end position="481"/>
    </location>
</feature>
<dbReference type="GO" id="GO:0005829">
    <property type="term" value="C:cytosol"/>
    <property type="evidence" value="ECO:0007669"/>
    <property type="project" value="UniProtKB-SubCell"/>
</dbReference>
<feature type="compositionally biased region" description="Polar residues" evidence="1">
    <location>
        <begin position="50"/>
        <end position="62"/>
    </location>
</feature>
<dbReference type="InterPro" id="IPR005201">
    <property type="entry name" value="TIM_ENGase"/>
</dbReference>
<dbReference type="Gene3D" id="3.20.20.80">
    <property type="entry name" value="Glycosidases"/>
    <property type="match status" value="1"/>
</dbReference>
<sequence>MPAKRFKQPSQLRQPVRPNQYFDSLDSFHQHCLSSTSTNQRRITPRDSTRAQPTQLKDHQPTSLIVTHDFKGGYSENPYERGYSFEWLGPTDKFIYFSHHRVTVPPTQWINACHNHGTKVLGTLIFEWDKIDEIDLLLRGPSDPPRSTNYYLPLSQSDQKYTPLISTYFADRLIDLALELDLHGWLINVEVDLPKYDPIRSGSISRSLKIWLEYLRLRGELRLGPHWEVCWYDSLSHVDGRNQWLSRLDRVHNLPFFTSSSSIFLDYHWTSEHLTRSKQLLRRLSEIDQTSRSPRQRLLKLSSDYLETLSSNESLMKSLDQSVHVGVDVYGRGCPCGGGFSSWKAIEEIVQAGLSVALFAPGWTWESHHLHQAREKDVVEGAKKEEAPELLWWKAWWRDELYQWAGLFSSSVEGHVTRQESPNAYVDACRIAEDLERPRPIRGTSTSELDQQRPILEFFPARWSAPRRYFYTNWSMGSGSNGYWVESRQFSDSSKRISSWTDMSVSFPINDLSIGGCKMFCIEDDGSVVQEGLVSCQLIDRVGWSGSGSLMIDMSQETNQNESNNSLKDRYIWLNTTLVDPGPNEAIKIRLVWKPISEQGSLPLGVVLQTTRDP</sequence>
<dbReference type="Proteomes" id="UP001153365">
    <property type="component" value="Unassembled WGS sequence"/>
</dbReference>
<feature type="non-terminal residue" evidence="3">
    <location>
        <position position="614"/>
    </location>
</feature>
<evidence type="ECO:0000313" key="3">
    <source>
        <dbReference type="EMBL" id="CAH7671142.1"/>
    </source>
</evidence>
<keyword evidence="4" id="KW-1185">Reference proteome</keyword>
<feature type="region of interest" description="Disordered" evidence="1">
    <location>
        <begin position="35"/>
        <end position="62"/>
    </location>
</feature>
<dbReference type="EMBL" id="CALTRL010001140">
    <property type="protein sequence ID" value="CAH7671142.1"/>
    <property type="molecule type" value="Genomic_DNA"/>
</dbReference>
<dbReference type="GO" id="GO:0033925">
    <property type="term" value="F:mannosyl-glycoprotein endo-beta-N-acetylglucosaminidase activity"/>
    <property type="evidence" value="ECO:0007669"/>
    <property type="project" value="UniProtKB-EC"/>
</dbReference>
<dbReference type="PANTHER" id="PTHR13246:SF1">
    <property type="entry name" value="CYTOSOLIC ENDO-BETA-N-ACETYLGLUCOSAMINIDASE"/>
    <property type="match status" value="1"/>
</dbReference>
<organism evidence="3 4">
    <name type="scientific">Phakopsora pachyrhizi</name>
    <name type="common">Asian soybean rust disease fungus</name>
    <dbReference type="NCBI Taxonomy" id="170000"/>
    <lineage>
        <taxon>Eukaryota</taxon>
        <taxon>Fungi</taxon>
        <taxon>Dikarya</taxon>
        <taxon>Basidiomycota</taxon>
        <taxon>Pucciniomycotina</taxon>
        <taxon>Pucciniomycetes</taxon>
        <taxon>Pucciniales</taxon>
        <taxon>Phakopsoraceae</taxon>
        <taxon>Phakopsora</taxon>
    </lineage>
</organism>
<reference evidence="3" key="1">
    <citation type="submission" date="2022-06" db="EMBL/GenBank/DDBJ databases">
        <authorList>
            <consortium name="SYNGENTA / RWTH Aachen University"/>
        </authorList>
    </citation>
    <scope>NUCLEOTIDE SEQUENCE</scope>
</reference>
<keyword evidence="3" id="KW-0378">Hydrolase</keyword>
<dbReference type="Pfam" id="PF03644">
    <property type="entry name" value="Glyco_hydro_85"/>
    <property type="match status" value="1"/>
</dbReference>
<name>A0AAV0ARM5_PHAPC</name>
<evidence type="ECO:0000259" key="2">
    <source>
        <dbReference type="Pfam" id="PF03644"/>
    </source>
</evidence>
<dbReference type="PANTHER" id="PTHR13246">
    <property type="entry name" value="ENDO BETA N-ACETYLGLUCOSAMINIDASE"/>
    <property type="match status" value="1"/>
</dbReference>
<evidence type="ECO:0000256" key="1">
    <source>
        <dbReference type="SAM" id="MobiDB-lite"/>
    </source>
</evidence>
<protein>
    <submittedName>
        <fullName evidence="3">Glycosyl hydrolase family 85-domain-containing protein</fullName>
    </submittedName>
</protein>
<proteinExistence type="predicted"/>
<evidence type="ECO:0000313" key="4">
    <source>
        <dbReference type="Proteomes" id="UP001153365"/>
    </source>
</evidence>
<comment type="caution">
    <text evidence="3">The sequence shown here is derived from an EMBL/GenBank/DDBJ whole genome shotgun (WGS) entry which is preliminary data.</text>
</comment>